<dbReference type="Pfam" id="PF13302">
    <property type="entry name" value="Acetyltransf_3"/>
    <property type="match status" value="1"/>
</dbReference>
<dbReference type="InterPro" id="IPR016181">
    <property type="entry name" value="Acyl_CoA_acyltransferase"/>
</dbReference>
<evidence type="ECO:0000259" key="1">
    <source>
        <dbReference type="PROSITE" id="PS51186"/>
    </source>
</evidence>
<protein>
    <submittedName>
        <fullName evidence="2">GNAT family N-acetyltransferase</fullName>
        <ecNumber evidence="2">2.3.-.-</ecNumber>
    </submittedName>
</protein>
<accession>A0ABW0M806</accession>
<dbReference type="RefSeq" id="WP_378997398.1">
    <property type="nucleotide sequence ID" value="NZ_JBHSMT010000013.1"/>
</dbReference>
<dbReference type="PANTHER" id="PTHR43792:SF1">
    <property type="entry name" value="N-ACETYLTRANSFERASE DOMAIN-CONTAINING PROTEIN"/>
    <property type="match status" value="1"/>
</dbReference>
<dbReference type="SUPFAM" id="SSF55729">
    <property type="entry name" value="Acyl-CoA N-acyltransferases (Nat)"/>
    <property type="match status" value="1"/>
</dbReference>
<dbReference type="EC" id="2.3.-.-" evidence="2"/>
<feature type="domain" description="N-acetyltransferase" evidence="1">
    <location>
        <begin position="10"/>
        <end position="169"/>
    </location>
</feature>
<dbReference type="PANTHER" id="PTHR43792">
    <property type="entry name" value="GNAT FAMILY, PUTATIVE (AFU_ORTHOLOGUE AFUA_3G00765)-RELATED-RELATED"/>
    <property type="match status" value="1"/>
</dbReference>
<name>A0ABW0M806_9BURK</name>
<evidence type="ECO:0000313" key="2">
    <source>
        <dbReference type="EMBL" id="MFC5474329.1"/>
    </source>
</evidence>
<keyword evidence="3" id="KW-1185">Reference proteome</keyword>
<organism evidence="2 3">
    <name type="scientific">Paraherbaspirillum soli</name>
    <dbReference type="NCBI Taxonomy" id="631222"/>
    <lineage>
        <taxon>Bacteria</taxon>
        <taxon>Pseudomonadati</taxon>
        <taxon>Pseudomonadota</taxon>
        <taxon>Betaproteobacteria</taxon>
        <taxon>Burkholderiales</taxon>
        <taxon>Oxalobacteraceae</taxon>
        <taxon>Paraherbaspirillum</taxon>
    </lineage>
</organism>
<dbReference type="PROSITE" id="PS51186">
    <property type="entry name" value="GNAT"/>
    <property type="match status" value="1"/>
</dbReference>
<dbReference type="EMBL" id="JBHSMT010000013">
    <property type="protein sequence ID" value="MFC5474329.1"/>
    <property type="molecule type" value="Genomic_DNA"/>
</dbReference>
<dbReference type="Proteomes" id="UP001596045">
    <property type="component" value="Unassembled WGS sequence"/>
</dbReference>
<dbReference type="GO" id="GO:0016746">
    <property type="term" value="F:acyltransferase activity"/>
    <property type="evidence" value="ECO:0007669"/>
    <property type="project" value="UniProtKB-KW"/>
</dbReference>
<reference evidence="3" key="1">
    <citation type="journal article" date="2019" name="Int. J. Syst. Evol. Microbiol.">
        <title>The Global Catalogue of Microorganisms (GCM) 10K type strain sequencing project: providing services to taxonomists for standard genome sequencing and annotation.</title>
        <authorList>
            <consortium name="The Broad Institute Genomics Platform"/>
            <consortium name="The Broad Institute Genome Sequencing Center for Infectious Disease"/>
            <person name="Wu L."/>
            <person name="Ma J."/>
        </authorList>
    </citation>
    <scope>NUCLEOTIDE SEQUENCE [LARGE SCALE GENOMIC DNA]</scope>
    <source>
        <strain evidence="3">JCM 17066</strain>
    </source>
</reference>
<dbReference type="InterPro" id="IPR051531">
    <property type="entry name" value="N-acetyltransferase"/>
</dbReference>
<comment type="caution">
    <text evidence="2">The sequence shown here is derived from an EMBL/GenBank/DDBJ whole genome shotgun (WGS) entry which is preliminary data.</text>
</comment>
<keyword evidence="2" id="KW-0808">Transferase</keyword>
<sequence length="184" mass="20649">MTIILETDRLILRRLTCDDAEFYLELVNDPSWLRFIGDKGVKTLDAAREAILSGPVAMHERMGFSFYLTELKEGGVPIGICGLVKRDSLDDVDIGFAFLPRFWGKGYAYEAASAVMAYGRNTFGFDRIVAIASPDNHSSIKLIEKIGLKFEQMLPLFRSDGRPTSLFACDFRESFHHIAGMTPE</sequence>
<keyword evidence="2" id="KW-0012">Acyltransferase</keyword>
<dbReference type="InterPro" id="IPR000182">
    <property type="entry name" value="GNAT_dom"/>
</dbReference>
<evidence type="ECO:0000313" key="3">
    <source>
        <dbReference type="Proteomes" id="UP001596045"/>
    </source>
</evidence>
<proteinExistence type="predicted"/>
<gene>
    <name evidence="2" type="ORF">ACFPM8_10205</name>
</gene>
<dbReference type="Gene3D" id="3.40.630.30">
    <property type="match status" value="1"/>
</dbReference>